<dbReference type="EMBL" id="CAJRST010012224">
    <property type="protein sequence ID" value="CAG5927884.1"/>
    <property type="molecule type" value="Genomic_DNA"/>
</dbReference>
<feature type="compositionally biased region" description="Acidic residues" evidence="1">
    <location>
        <begin position="128"/>
        <end position="147"/>
    </location>
</feature>
<dbReference type="Pfam" id="PF15281">
    <property type="entry name" value="Consortin_C"/>
    <property type="match status" value="1"/>
</dbReference>
<keyword evidence="2" id="KW-1133">Transmembrane helix</keyword>
<dbReference type="OrthoDB" id="9894200at2759"/>
<dbReference type="PANTHER" id="PTHR28581">
    <property type="entry name" value="CONSORTIN"/>
    <property type="match status" value="1"/>
</dbReference>
<evidence type="ECO:0000313" key="5">
    <source>
        <dbReference type="Proteomes" id="UP000677803"/>
    </source>
</evidence>
<feature type="region of interest" description="Disordered" evidence="1">
    <location>
        <begin position="1"/>
        <end position="20"/>
    </location>
</feature>
<dbReference type="GO" id="GO:0005886">
    <property type="term" value="C:plasma membrane"/>
    <property type="evidence" value="ECO:0007669"/>
    <property type="project" value="TreeGrafter"/>
</dbReference>
<dbReference type="InterPro" id="IPR028129">
    <property type="entry name" value="Consortin_C"/>
</dbReference>
<evidence type="ECO:0000259" key="3">
    <source>
        <dbReference type="Pfam" id="PF15281"/>
    </source>
</evidence>
<protein>
    <submittedName>
        <fullName evidence="4">(Atlantic silverside) hypothetical protein</fullName>
    </submittedName>
</protein>
<feature type="transmembrane region" description="Helical" evidence="2">
    <location>
        <begin position="231"/>
        <end position="251"/>
    </location>
</feature>
<reference evidence="4" key="1">
    <citation type="submission" date="2021-05" db="EMBL/GenBank/DDBJ databases">
        <authorList>
            <person name="Tigano A."/>
        </authorList>
    </citation>
    <scope>NUCLEOTIDE SEQUENCE</scope>
</reference>
<dbReference type="GO" id="GO:0071253">
    <property type="term" value="F:connexin binding"/>
    <property type="evidence" value="ECO:0007669"/>
    <property type="project" value="InterPro"/>
</dbReference>
<feature type="compositionally biased region" description="Polar residues" evidence="1">
    <location>
        <begin position="1"/>
        <end position="11"/>
    </location>
</feature>
<dbReference type="GO" id="GO:0005802">
    <property type="term" value="C:trans-Golgi network"/>
    <property type="evidence" value="ECO:0007669"/>
    <property type="project" value="InterPro"/>
</dbReference>
<organism evidence="4 5">
    <name type="scientific">Menidia menidia</name>
    <name type="common">Atlantic silverside</name>
    <dbReference type="NCBI Taxonomy" id="238744"/>
    <lineage>
        <taxon>Eukaryota</taxon>
        <taxon>Metazoa</taxon>
        <taxon>Chordata</taxon>
        <taxon>Craniata</taxon>
        <taxon>Vertebrata</taxon>
        <taxon>Euteleostomi</taxon>
        <taxon>Actinopterygii</taxon>
        <taxon>Neopterygii</taxon>
        <taxon>Teleostei</taxon>
        <taxon>Neoteleostei</taxon>
        <taxon>Acanthomorphata</taxon>
        <taxon>Ovalentaria</taxon>
        <taxon>Atherinomorphae</taxon>
        <taxon>Atheriniformes</taxon>
        <taxon>Atherinopsidae</taxon>
        <taxon>Menidiinae</taxon>
        <taxon>Menidia</taxon>
    </lineage>
</organism>
<feature type="compositionally biased region" description="Polar residues" evidence="1">
    <location>
        <begin position="104"/>
        <end position="115"/>
    </location>
</feature>
<dbReference type="InterPro" id="IPR042318">
    <property type="entry name" value="Consortin"/>
</dbReference>
<evidence type="ECO:0000313" key="4">
    <source>
        <dbReference type="EMBL" id="CAG5927884.1"/>
    </source>
</evidence>
<gene>
    <name evidence="4" type="ORF">MMEN_LOCUS11564</name>
</gene>
<sequence>MGNKNTSTPKYTETEEMQKEGVFADGVTGGVYTDGAQGPSPELLVALESLGDNSDYTVLPHSLHQKNINEGLSDNQKKETLQTSLDEVNSLEKTDGNEKREQSAKQNLESPLSSQHTDEEDGRKDTCEEVQEVEEVEEEGQCEETPEEELKVEWPTGVTQASDKDLAKLSHTEWNSSPDGLVSILKRRRASLDGLPPPNSSDVKQSSKRKVRFSEPEDGIEQDEVGGDSCLILLLLCLVTVVISIGGTALYCTVADTYSNICTDFTHNVDFYVTNVRGFIEGLGHWLPLRT</sequence>
<feature type="region of interest" description="Disordered" evidence="1">
    <location>
        <begin position="67"/>
        <end position="159"/>
    </location>
</feature>
<keyword evidence="2" id="KW-0472">Membrane</keyword>
<evidence type="ECO:0000256" key="1">
    <source>
        <dbReference type="SAM" id="MobiDB-lite"/>
    </source>
</evidence>
<dbReference type="GO" id="GO:0030133">
    <property type="term" value="C:transport vesicle"/>
    <property type="evidence" value="ECO:0007669"/>
    <property type="project" value="TreeGrafter"/>
</dbReference>
<feature type="domain" description="Consortin C-terminal" evidence="3">
    <location>
        <begin position="176"/>
        <end position="287"/>
    </location>
</feature>
<dbReference type="PANTHER" id="PTHR28581:SF1">
    <property type="entry name" value="CONSORTIN"/>
    <property type="match status" value="1"/>
</dbReference>
<name>A0A8S4B6R7_9TELE</name>
<keyword evidence="2" id="KW-0812">Transmembrane</keyword>
<dbReference type="AlphaFoldDB" id="A0A8S4B6R7"/>
<dbReference type="Proteomes" id="UP000677803">
    <property type="component" value="Unassembled WGS sequence"/>
</dbReference>
<feature type="compositionally biased region" description="Basic and acidic residues" evidence="1">
    <location>
        <begin position="90"/>
        <end position="103"/>
    </location>
</feature>
<accession>A0A8S4B6R7</accession>
<evidence type="ECO:0000256" key="2">
    <source>
        <dbReference type="SAM" id="Phobius"/>
    </source>
</evidence>
<feature type="region of interest" description="Disordered" evidence="1">
    <location>
        <begin position="191"/>
        <end position="220"/>
    </location>
</feature>
<proteinExistence type="predicted"/>
<dbReference type="GO" id="GO:0042998">
    <property type="term" value="P:positive regulation of Golgi to plasma membrane protein transport"/>
    <property type="evidence" value="ECO:0007669"/>
    <property type="project" value="InterPro"/>
</dbReference>
<comment type="caution">
    <text evidence="4">The sequence shown here is derived from an EMBL/GenBank/DDBJ whole genome shotgun (WGS) entry which is preliminary data.</text>
</comment>
<keyword evidence="5" id="KW-1185">Reference proteome</keyword>